<accession>A0A953N944</accession>
<dbReference type="InterPro" id="IPR013099">
    <property type="entry name" value="K_chnl_dom"/>
</dbReference>
<comment type="caution">
    <text evidence="3">The sequence shown here is derived from an EMBL/GenBank/DDBJ whole genome shotgun (WGS) entry which is preliminary data.</text>
</comment>
<evidence type="ECO:0000256" key="1">
    <source>
        <dbReference type="SAM" id="Phobius"/>
    </source>
</evidence>
<name>A0A953N944_9BURK</name>
<feature type="domain" description="Potassium channel" evidence="2">
    <location>
        <begin position="57"/>
        <end position="137"/>
    </location>
</feature>
<dbReference type="GO" id="GO:0034220">
    <property type="term" value="P:monoatomic ion transmembrane transport"/>
    <property type="evidence" value="ECO:0007669"/>
    <property type="project" value="UniProtKB-KW"/>
</dbReference>
<dbReference type="AlphaFoldDB" id="A0A953N944"/>
<keyword evidence="1" id="KW-0812">Transmembrane</keyword>
<keyword evidence="3" id="KW-0407">Ion channel</keyword>
<dbReference type="Pfam" id="PF07885">
    <property type="entry name" value="Ion_trans_2"/>
    <property type="match status" value="1"/>
</dbReference>
<organism evidence="3 4">
    <name type="scientific">Zwartia hollandica</name>
    <dbReference type="NCBI Taxonomy" id="324606"/>
    <lineage>
        <taxon>Bacteria</taxon>
        <taxon>Pseudomonadati</taxon>
        <taxon>Pseudomonadota</taxon>
        <taxon>Betaproteobacteria</taxon>
        <taxon>Burkholderiales</taxon>
        <taxon>Alcaligenaceae</taxon>
        <taxon>Zwartia</taxon>
    </lineage>
</organism>
<evidence type="ECO:0000259" key="2">
    <source>
        <dbReference type="Pfam" id="PF07885"/>
    </source>
</evidence>
<sequence>MTLAIAFLINTAVVIATMLIHYEALFWLSKKLPTLCQIRPRFQVLVGALCIFLVHVLEIWLFALAFYLSSKIDGMGSLTGNLVDAGGILDCVYLSFVTFTTVGYGDVVAQGELRYLGGIESLTGIILITWSASFLFVEMQRNWADLRKLK</sequence>
<feature type="transmembrane region" description="Helical" evidence="1">
    <location>
        <begin position="44"/>
        <end position="68"/>
    </location>
</feature>
<feature type="transmembrane region" description="Helical" evidence="1">
    <location>
        <begin position="115"/>
        <end position="137"/>
    </location>
</feature>
<keyword evidence="4" id="KW-1185">Reference proteome</keyword>
<dbReference type="SUPFAM" id="SSF81324">
    <property type="entry name" value="Voltage-gated potassium channels"/>
    <property type="match status" value="1"/>
</dbReference>
<feature type="transmembrane region" description="Helical" evidence="1">
    <location>
        <begin position="6"/>
        <end position="28"/>
    </location>
</feature>
<protein>
    <submittedName>
        <fullName evidence="3">Potassium channel family protein</fullName>
    </submittedName>
</protein>
<reference evidence="3" key="1">
    <citation type="submission" date="2021-07" db="EMBL/GenBank/DDBJ databases">
        <title>New genus and species of the family Alcaligenaceae.</title>
        <authorList>
            <person name="Hahn M.W."/>
        </authorList>
    </citation>
    <scope>NUCLEOTIDE SEQUENCE</scope>
    <source>
        <strain evidence="3">LF4-65</strain>
    </source>
</reference>
<keyword evidence="1" id="KW-0472">Membrane</keyword>
<evidence type="ECO:0000313" key="4">
    <source>
        <dbReference type="Proteomes" id="UP000739565"/>
    </source>
</evidence>
<keyword evidence="1" id="KW-1133">Transmembrane helix</keyword>
<dbReference type="Proteomes" id="UP000739565">
    <property type="component" value="Unassembled WGS sequence"/>
</dbReference>
<keyword evidence="3" id="KW-0813">Transport</keyword>
<dbReference type="EMBL" id="JAHXRI010000007">
    <property type="protein sequence ID" value="MBZ1350815.1"/>
    <property type="molecule type" value="Genomic_DNA"/>
</dbReference>
<evidence type="ECO:0000313" key="3">
    <source>
        <dbReference type="EMBL" id="MBZ1350815.1"/>
    </source>
</evidence>
<dbReference type="RefSeq" id="WP_259661223.1">
    <property type="nucleotide sequence ID" value="NZ_JAHXRI010000007.1"/>
</dbReference>
<gene>
    <name evidence="3" type="ORF">KZZ10_09170</name>
</gene>
<dbReference type="Gene3D" id="1.10.287.70">
    <property type="match status" value="1"/>
</dbReference>
<proteinExistence type="predicted"/>
<keyword evidence="3" id="KW-0406">Ion transport</keyword>